<proteinExistence type="predicted"/>
<protein>
    <submittedName>
        <fullName evidence="2">Uncharacterized protein</fullName>
    </submittedName>
</protein>
<organism evidence="2">
    <name type="scientific">bioreactor metagenome</name>
    <dbReference type="NCBI Taxonomy" id="1076179"/>
    <lineage>
        <taxon>unclassified sequences</taxon>
        <taxon>metagenomes</taxon>
        <taxon>ecological metagenomes</taxon>
    </lineage>
</organism>
<evidence type="ECO:0000313" key="2">
    <source>
        <dbReference type="EMBL" id="MPN15507.1"/>
    </source>
</evidence>
<comment type="caution">
    <text evidence="2">The sequence shown here is derived from an EMBL/GenBank/DDBJ whole genome shotgun (WGS) entry which is preliminary data.</text>
</comment>
<gene>
    <name evidence="2" type="ORF">SDC9_162841</name>
</gene>
<accession>A0A645FM66</accession>
<dbReference type="AlphaFoldDB" id="A0A645FM66"/>
<evidence type="ECO:0000256" key="1">
    <source>
        <dbReference type="SAM" id="MobiDB-lite"/>
    </source>
</evidence>
<feature type="compositionally biased region" description="Basic and acidic residues" evidence="1">
    <location>
        <begin position="43"/>
        <end position="54"/>
    </location>
</feature>
<sequence>MENTRQLSRGTVARNPRGKDGPAHSAGAEGKAGGSDPQLNHEPLQRPHEAEILG</sequence>
<feature type="region of interest" description="Disordered" evidence="1">
    <location>
        <begin position="1"/>
        <end position="54"/>
    </location>
</feature>
<reference evidence="2" key="1">
    <citation type="submission" date="2019-08" db="EMBL/GenBank/DDBJ databases">
        <authorList>
            <person name="Kucharzyk K."/>
            <person name="Murdoch R.W."/>
            <person name="Higgins S."/>
            <person name="Loffler F."/>
        </authorList>
    </citation>
    <scope>NUCLEOTIDE SEQUENCE</scope>
</reference>
<dbReference type="EMBL" id="VSSQ01062305">
    <property type="protein sequence ID" value="MPN15507.1"/>
    <property type="molecule type" value="Genomic_DNA"/>
</dbReference>
<name>A0A645FM66_9ZZZZ</name>